<dbReference type="Pfam" id="PF13439">
    <property type="entry name" value="Glyco_transf_4"/>
    <property type="match status" value="1"/>
</dbReference>
<keyword evidence="1" id="KW-0328">Glycosyltransferase</keyword>
<feature type="domain" description="Glycosyltransferase subfamily 4-like N-terminal" evidence="4">
    <location>
        <begin position="18"/>
        <end position="179"/>
    </location>
</feature>
<dbReference type="InterPro" id="IPR050194">
    <property type="entry name" value="Glycosyltransferase_grp1"/>
</dbReference>
<dbReference type="InterPro" id="IPR028098">
    <property type="entry name" value="Glyco_trans_4-like_N"/>
</dbReference>
<dbReference type="PANTHER" id="PTHR45947:SF3">
    <property type="entry name" value="SULFOQUINOVOSYL TRANSFERASE SQD2"/>
    <property type="match status" value="1"/>
</dbReference>
<gene>
    <name evidence="5" type="ORF">Cba03nite_33610</name>
</gene>
<dbReference type="CDD" id="cd03801">
    <property type="entry name" value="GT4_PimA-like"/>
    <property type="match status" value="1"/>
</dbReference>
<keyword evidence="6" id="KW-1185">Reference proteome</keyword>
<proteinExistence type="predicted"/>
<dbReference type="SUPFAM" id="SSF53756">
    <property type="entry name" value="UDP-Glycosyltransferase/glycogen phosphorylase"/>
    <property type="match status" value="1"/>
</dbReference>
<sequence>MTGAAHIVLIHWTMPPAVGGSESHVADVAAALAAAGRQVTVITGEQHALPVPGCRTISVDTLRFDRLWHHRGASSELEDELYAELGIVLAALSPDVVHAHNLHQIRPEPARALARLRADLRLVVHHTFHCHALWPAGAALDPGVFTAWDANYVLSAFVHTELARLDMPTTLLPSGVDVGRFRSRRPCLRAAAPPVLLHPARLVPEKGADVSLAALRALRADGVAAKLIIADGPTPDWDDVIGPYRHGLAAAVARWGLAEAVEFRRLPYRDMPGAYEEADIVLYPVRWDEPLGLVPLEAMSARRPVVASRCGGITGTVRHTSTGYLVPPGDWRAVARRIRWLLRHPDEARRTARRAHREVRATHDLTVHVADLLRRYDLTCRTAAG</sequence>
<evidence type="ECO:0000256" key="2">
    <source>
        <dbReference type="ARBA" id="ARBA00022679"/>
    </source>
</evidence>
<dbReference type="InterPro" id="IPR001296">
    <property type="entry name" value="Glyco_trans_1"/>
</dbReference>
<evidence type="ECO:0000313" key="6">
    <source>
        <dbReference type="Proteomes" id="UP000601223"/>
    </source>
</evidence>
<name>A0A8J3JKC7_9ACTN</name>
<dbReference type="AlphaFoldDB" id="A0A8J3JKC7"/>
<reference evidence="5 6" key="1">
    <citation type="submission" date="2021-01" db="EMBL/GenBank/DDBJ databases">
        <title>Whole genome shotgun sequence of Catellatospora bangladeshensis NBRC 107357.</title>
        <authorList>
            <person name="Komaki H."/>
            <person name="Tamura T."/>
        </authorList>
    </citation>
    <scope>NUCLEOTIDE SEQUENCE [LARGE SCALE GENOMIC DNA]</scope>
    <source>
        <strain evidence="5 6">NBRC 107357</strain>
    </source>
</reference>
<evidence type="ECO:0000259" key="3">
    <source>
        <dbReference type="Pfam" id="PF00534"/>
    </source>
</evidence>
<protein>
    <submittedName>
        <fullName evidence="5">Glycosyl transferase</fullName>
    </submittedName>
</protein>
<dbReference type="EMBL" id="BONF01000017">
    <property type="protein sequence ID" value="GIF82012.1"/>
    <property type="molecule type" value="Genomic_DNA"/>
</dbReference>
<dbReference type="GO" id="GO:0016757">
    <property type="term" value="F:glycosyltransferase activity"/>
    <property type="evidence" value="ECO:0007669"/>
    <property type="project" value="UniProtKB-KW"/>
</dbReference>
<feature type="domain" description="Glycosyl transferase family 1" evidence="3">
    <location>
        <begin position="191"/>
        <end position="355"/>
    </location>
</feature>
<dbReference type="Proteomes" id="UP000601223">
    <property type="component" value="Unassembled WGS sequence"/>
</dbReference>
<organism evidence="5 6">
    <name type="scientific">Catellatospora bangladeshensis</name>
    <dbReference type="NCBI Taxonomy" id="310355"/>
    <lineage>
        <taxon>Bacteria</taxon>
        <taxon>Bacillati</taxon>
        <taxon>Actinomycetota</taxon>
        <taxon>Actinomycetes</taxon>
        <taxon>Micromonosporales</taxon>
        <taxon>Micromonosporaceae</taxon>
        <taxon>Catellatospora</taxon>
    </lineage>
</organism>
<evidence type="ECO:0000256" key="1">
    <source>
        <dbReference type="ARBA" id="ARBA00022676"/>
    </source>
</evidence>
<dbReference type="Pfam" id="PF00534">
    <property type="entry name" value="Glycos_transf_1"/>
    <property type="match status" value="1"/>
</dbReference>
<dbReference type="PANTHER" id="PTHR45947">
    <property type="entry name" value="SULFOQUINOVOSYL TRANSFERASE SQD2"/>
    <property type="match status" value="1"/>
</dbReference>
<dbReference type="RefSeq" id="WP_203746753.1">
    <property type="nucleotide sequence ID" value="NZ_BONF01000017.1"/>
</dbReference>
<comment type="caution">
    <text evidence="5">The sequence shown here is derived from an EMBL/GenBank/DDBJ whole genome shotgun (WGS) entry which is preliminary data.</text>
</comment>
<dbReference type="Gene3D" id="3.40.50.2000">
    <property type="entry name" value="Glycogen Phosphorylase B"/>
    <property type="match status" value="2"/>
</dbReference>
<keyword evidence="2 5" id="KW-0808">Transferase</keyword>
<accession>A0A8J3JKC7</accession>
<evidence type="ECO:0000313" key="5">
    <source>
        <dbReference type="EMBL" id="GIF82012.1"/>
    </source>
</evidence>
<evidence type="ECO:0000259" key="4">
    <source>
        <dbReference type="Pfam" id="PF13439"/>
    </source>
</evidence>
<dbReference type="GO" id="GO:1901137">
    <property type="term" value="P:carbohydrate derivative biosynthetic process"/>
    <property type="evidence" value="ECO:0007669"/>
    <property type="project" value="UniProtKB-ARBA"/>
</dbReference>